<dbReference type="AlphaFoldDB" id="A0A1T4WMQ5"/>
<dbReference type="InterPro" id="IPR006037">
    <property type="entry name" value="RCK_C"/>
</dbReference>
<keyword evidence="2" id="KW-0813">Transport</keyword>
<accession>A0A1T4WMQ5</accession>
<gene>
    <name evidence="14" type="ORF">SAMN02745130_01901</name>
</gene>
<feature type="transmembrane region" description="Helical" evidence="11">
    <location>
        <begin position="116"/>
        <end position="137"/>
    </location>
</feature>
<feature type="domain" description="RCK N-terminal" evidence="12">
    <location>
        <begin position="412"/>
        <end position="529"/>
    </location>
</feature>
<dbReference type="GO" id="GO:0015297">
    <property type="term" value="F:antiporter activity"/>
    <property type="evidence" value="ECO:0007669"/>
    <property type="project" value="UniProtKB-KW"/>
</dbReference>
<feature type="transmembrane region" description="Helical" evidence="11">
    <location>
        <begin position="88"/>
        <end position="110"/>
    </location>
</feature>
<evidence type="ECO:0000313" key="14">
    <source>
        <dbReference type="EMBL" id="SKA78622.1"/>
    </source>
</evidence>
<dbReference type="RefSeq" id="WP_200807070.1">
    <property type="nucleotide sequence ID" value="NZ_FUYB01000007.1"/>
</dbReference>
<dbReference type="GO" id="GO:0005886">
    <property type="term" value="C:plasma membrane"/>
    <property type="evidence" value="ECO:0007669"/>
    <property type="project" value="TreeGrafter"/>
</dbReference>
<dbReference type="GO" id="GO:1902600">
    <property type="term" value="P:proton transmembrane transport"/>
    <property type="evidence" value="ECO:0007669"/>
    <property type="project" value="InterPro"/>
</dbReference>
<feature type="compositionally biased region" description="Basic and acidic residues" evidence="10">
    <location>
        <begin position="686"/>
        <end position="696"/>
    </location>
</feature>
<feature type="region of interest" description="Disordered" evidence="10">
    <location>
        <begin position="657"/>
        <end position="696"/>
    </location>
</feature>
<feature type="transmembrane region" description="Helical" evidence="11">
    <location>
        <begin position="57"/>
        <end position="76"/>
    </location>
</feature>
<dbReference type="SUPFAM" id="SSF51735">
    <property type="entry name" value="NAD(P)-binding Rossmann-fold domains"/>
    <property type="match status" value="1"/>
</dbReference>
<dbReference type="PROSITE" id="PS51201">
    <property type="entry name" value="RCK_N"/>
    <property type="match status" value="1"/>
</dbReference>
<evidence type="ECO:0000256" key="4">
    <source>
        <dbReference type="ARBA" id="ARBA00022538"/>
    </source>
</evidence>
<dbReference type="Gene3D" id="1.20.1530.20">
    <property type="match status" value="1"/>
</dbReference>
<feature type="transmembrane region" description="Helical" evidence="11">
    <location>
        <begin position="360"/>
        <end position="378"/>
    </location>
</feature>
<evidence type="ECO:0000256" key="5">
    <source>
        <dbReference type="ARBA" id="ARBA00022692"/>
    </source>
</evidence>
<dbReference type="InterPro" id="IPR003148">
    <property type="entry name" value="RCK_N"/>
</dbReference>
<feature type="transmembrane region" description="Helical" evidence="11">
    <location>
        <begin position="6"/>
        <end position="26"/>
    </location>
</feature>
<organism evidence="14 15">
    <name type="scientific">Thiothrix eikelboomii</name>
    <dbReference type="NCBI Taxonomy" id="92487"/>
    <lineage>
        <taxon>Bacteria</taxon>
        <taxon>Pseudomonadati</taxon>
        <taxon>Pseudomonadota</taxon>
        <taxon>Gammaproteobacteria</taxon>
        <taxon>Thiotrichales</taxon>
        <taxon>Thiotrichaceae</taxon>
        <taxon>Thiothrix</taxon>
    </lineage>
</organism>
<keyword evidence="7 11" id="KW-1133">Transmembrane helix</keyword>
<evidence type="ECO:0000256" key="6">
    <source>
        <dbReference type="ARBA" id="ARBA00022958"/>
    </source>
</evidence>
<keyword evidence="8" id="KW-0406">Ion transport</keyword>
<keyword evidence="9 11" id="KW-0472">Membrane</keyword>
<keyword evidence="3" id="KW-0050">Antiport</keyword>
<evidence type="ECO:0000256" key="9">
    <source>
        <dbReference type="ARBA" id="ARBA00023136"/>
    </source>
</evidence>
<proteinExistence type="predicted"/>
<feature type="transmembrane region" description="Helical" evidence="11">
    <location>
        <begin position="184"/>
        <end position="206"/>
    </location>
</feature>
<dbReference type="SUPFAM" id="SSF116726">
    <property type="entry name" value="TrkA C-terminal domain-like"/>
    <property type="match status" value="1"/>
</dbReference>
<keyword evidence="15" id="KW-1185">Reference proteome</keyword>
<feature type="transmembrane region" description="Helical" evidence="11">
    <location>
        <begin position="218"/>
        <end position="236"/>
    </location>
</feature>
<name>A0A1T4WMQ5_9GAMM</name>
<evidence type="ECO:0000256" key="3">
    <source>
        <dbReference type="ARBA" id="ARBA00022449"/>
    </source>
</evidence>
<evidence type="ECO:0000256" key="8">
    <source>
        <dbReference type="ARBA" id="ARBA00023065"/>
    </source>
</evidence>
<feature type="transmembrane region" description="Helical" evidence="11">
    <location>
        <begin position="298"/>
        <end position="321"/>
    </location>
</feature>
<feature type="transmembrane region" description="Helical" evidence="11">
    <location>
        <begin position="333"/>
        <end position="354"/>
    </location>
</feature>
<evidence type="ECO:0000256" key="2">
    <source>
        <dbReference type="ARBA" id="ARBA00022448"/>
    </source>
</evidence>
<dbReference type="InterPro" id="IPR036291">
    <property type="entry name" value="NAD(P)-bd_dom_sf"/>
</dbReference>
<dbReference type="Gene3D" id="3.40.50.720">
    <property type="entry name" value="NAD(P)-binding Rossmann-like Domain"/>
    <property type="match status" value="1"/>
</dbReference>
<dbReference type="PROSITE" id="PS51202">
    <property type="entry name" value="RCK_C"/>
    <property type="match status" value="1"/>
</dbReference>
<protein>
    <submittedName>
        <fullName evidence="14">Monovalent cation:H+ antiporter-2, CPA2 family</fullName>
    </submittedName>
</protein>
<reference evidence="14 15" key="1">
    <citation type="submission" date="2017-02" db="EMBL/GenBank/DDBJ databases">
        <authorList>
            <person name="Peterson S.W."/>
        </authorList>
    </citation>
    <scope>NUCLEOTIDE SEQUENCE [LARGE SCALE GENOMIC DNA]</scope>
    <source>
        <strain evidence="14 15">ATCC 49788</strain>
    </source>
</reference>
<comment type="subcellular location">
    <subcellularLocation>
        <location evidence="1">Membrane</location>
        <topology evidence="1">Multi-pass membrane protein</topology>
    </subcellularLocation>
</comment>
<evidence type="ECO:0000256" key="1">
    <source>
        <dbReference type="ARBA" id="ARBA00004141"/>
    </source>
</evidence>
<keyword evidence="5 11" id="KW-0812">Transmembrane</keyword>
<dbReference type="STRING" id="92487.SAMN02745130_01901"/>
<dbReference type="Proteomes" id="UP000190460">
    <property type="component" value="Unassembled WGS sequence"/>
</dbReference>
<dbReference type="InterPro" id="IPR006153">
    <property type="entry name" value="Cation/H_exchanger_TM"/>
</dbReference>
<evidence type="ECO:0000256" key="11">
    <source>
        <dbReference type="SAM" id="Phobius"/>
    </source>
</evidence>
<feature type="compositionally biased region" description="Basic and acidic residues" evidence="10">
    <location>
        <begin position="657"/>
        <end position="674"/>
    </location>
</feature>
<dbReference type="InterPro" id="IPR036721">
    <property type="entry name" value="RCK_C_sf"/>
</dbReference>
<dbReference type="PANTHER" id="PTHR46157:SF4">
    <property type="entry name" value="K(+) EFFLUX ANTIPORTER 3, CHLOROPLASTIC"/>
    <property type="match status" value="1"/>
</dbReference>
<feature type="transmembrane region" description="Helical" evidence="11">
    <location>
        <begin position="149"/>
        <end position="172"/>
    </location>
</feature>
<dbReference type="GO" id="GO:0008324">
    <property type="term" value="F:monoatomic cation transmembrane transporter activity"/>
    <property type="evidence" value="ECO:0007669"/>
    <property type="project" value="InterPro"/>
</dbReference>
<evidence type="ECO:0000256" key="7">
    <source>
        <dbReference type="ARBA" id="ARBA00022989"/>
    </source>
</evidence>
<dbReference type="InterPro" id="IPR038770">
    <property type="entry name" value="Na+/solute_symporter_sf"/>
</dbReference>
<dbReference type="Pfam" id="PF00999">
    <property type="entry name" value="Na_H_Exchanger"/>
    <property type="match status" value="1"/>
</dbReference>
<feature type="domain" description="RCK C-terminal" evidence="13">
    <location>
        <begin position="573"/>
        <end position="658"/>
    </location>
</feature>
<evidence type="ECO:0000256" key="10">
    <source>
        <dbReference type="SAM" id="MobiDB-lite"/>
    </source>
</evidence>
<dbReference type="GO" id="GO:0006813">
    <property type="term" value="P:potassium ion transport"/>
    <property type="evidence" value="ECO:0007669"/>
    <property type="project" value="UniProtKB-KW"/>
</dbReference>
<dbReference type="PANTHER" id="PTHR46157">
    <property type="entry name" value="K(+) EFFLUX ANTIPORTER 3, CHLOROPLASTIC"/>
    <property type="match status" value="1"/>
</dbReference>
<dbReference type="Pfam" id="PF02254">
    <property type="entry name" value="TrkA_N"/>
    <property type="match status" value="1"/>
</dbReference>
<evidence type="ECO:0000313" key="15">
    <source>
        <dbReference type="Proteomes" id="UP000190460"/>
    </source>
</evidence>
<sequence length="696" mass="76583">MEQSTNLLEGILLLLVMSVASVAAFRTFKLPPILGYLLVGALSSEHALGWLPENHSIEFMAEVGVVFLLFAIGLEFSVTQFLAMRRTVLGLGGLQMLLSTLVGFVLLNYLGVGWEGAIIAAGAMALSSTAIVIKQLTDQGEMHERHGQLALGILLFQDIAVVPFLIAIPLLSHNTTADPELVVMGLHALGNILVLALMLFTAHYVLRPLFQKVANAQSIELFNITVLLVALTSAWVTQSLGMSLALGAFLAGMMLSETEYKHQIETEIRPFRDILMGLFFITVGAKLNLAVLPELWLSILWLLLGIIVIKALIVAGLVFLFGNSKGISVRTGLVLAQGGEFGFALLSLALSNRLLTQDEVQAALAAIVISMALAPLMIRSNDTVTRKLLSDSYLRQRYKDVHAFSREVKEVDNHVIICGYRRVGQGLARLLQEQGVPYLGLELDSKIVTEAWEAGETVYYADASRTEILMAAGIQRARLVVITITAPETAQHITEAARKKNKTIPIIVRARDDTYLETLIKLGATEVLPESLEASVMVAQRVLEKLELPNEEIEEVVNRIRVEGYHQLKSFFHGLAQKATSKSETFLHSIVLQETDKAVGKRIADLNLASMDITLKALKRGEIRGDQPSPEMILQAEDTLIIEGKVDRFKEIEKKIHGERKESKDKIKDAKTPPELKTLTSITELEEPKSKLENPE</sequence>
<dbReference type="Pfam" id="PF02080">
    <property type="entry name" value="TrkA_C"/>
    <property type="match status" value="1"/>
</dbReference>
<evidence type="ECO:0000259" key="12">
    <source>
        <dbReference type="PROSITE" id="PS51201"/>
    </source>
</evidence>
<dbReference type="Gene3D" id="3.30.70.1450">
    <property type="entry name" value="Regulator of K+ conductance, C-terminal domain"/>
    <property type="match status" value="1"/>
</dbReference>
<dbReference type="EMBL" id="FUYB01000007">
    <property type="protein sequence ID" value="SKA78622.1"/>
    <property type="molecule type" value="Genomic_DNA"/>
</dbReference>
<keyword evidence="4" id="KW-0633">Potassium transport</keyword>
<evidence type="ECO:0000259" key="13">
    <source>
        <dbReference type="PROSITE" id="PS51202"/>
    </source>
</evidence>
<keyword evidence="6" id="KW-0630">Potassium</keyword>